<evidence type="ECO:0000256" key="1">
    <source>
        <dbReference type="SAM" id="MobiDB-lite"/>
    </source>
</evidence>
<protein>
    <recommendedName>
        <fullName evidence="4">Cobalamin biosynthesis protein CbiX</fullName>
    </recommendedName>
</protein>
<dbReference type="RefSeq" id="WP_114033620.1">
    <property type="nucleotide sequence ID" value="NZ_QOIL01000032.1"/>
</dbReference>
<comment type="caution">
    <text evidence="2">The sequence shown here is derived from an EMBL/GenBank/DDBJ whole genome shotgun (WGS) entry which is preliminary data.</text>
</comment>
<dbReference type="Gene3D" id="3.40.50.1400">
    <property type="match status" value="1"/>
</dbReference>
<evidence type="ECO:0008006" key="4">
    <source>
        <dbReference type="Google" id="ProtNLM"/>
    </source>
</evidence>
<keyword evidence="3" id="KW-1185">Reference proteome</keyword>
<dbReference type="AlphaFoldDB" id="A0A367EQE2"/>
<gene>
    <name evidence="2" type="ORF">DQ384_37445</name>
</gene>
<name>A0A367EQE2_9ACTN</name>
<dbReference type="OrthoDB" id="4323079at2"/>
<feature type="compositionally biased region" description="Basic and acidic residues" evidence="1">
    <location>
        <begin position="1"/>
        <end position="18"/>
    </location>
</feature>
<sequence>MNDGHHVPQELPVRERSFRTSSGRHRRPVPAHLPPDAPALVLAAPGAGGDVPAAVKTIVSVDHPQLDVRLIHLGDTKTSLAETLTECAAKRPAGSPAAIVVPLVTGPHQQVYRAIREAVAESDVMTTIADPLGPHPMLAEALHVKLAEGGLARADRMRLFNIAAPVDGIIVATVGGQEAVRAADATVVLLAARLTLPVVAASLDASPGVGDAAQRLRNIGASRLALAPFLIGPEIDPLKITKAAESVGAGCSEPIGAHSAVAQLVALSYGSSLTGVEPDQP</sequence>
<evidence type="ECO:0000313" key="3">
    <source>
        <dbReference type="Proteomes" id="UP000253094"/>
    </source>
</evidence>
<evidence type="ECO:0000313" key="2">
    <source>
        <dbReference type="EMBL" id="RCG20193.1"/>
    </source>
</evidence>
<dbReference type="EMBL" id="QOIL01000032">
    <property type="protein sequence ID" value="RCG20193.1"/>
    <property type="molecule type" value="Genomic_DNA"/>
</dbReference>
<accession>A0A367EQE2</accession>
<proteinExistence type="predicted"/>
<feature type="region of interest" description="Disordered" evidence="1">
    <location>
        <begin position="1"/>
        <end position="34"/>
    </location>
</feature>
<organism evidence="2 3">
    <name type="scientific">Sphaerisporangium album</name>
    <dbReference type="NCBI Taxonomy" id="509200"/>
    <lineage>
        <taxon>Bacteria</taxon>
        <taxon>Bacillati</taxon>
        <taxon>Actinomycetota</taxon>
        <taxon>Actinomycetes</taxon>
        <taxon>Streptosporangiales</taxon>
        <taxon>Streptosporangiaceae</taxon>
        <taxon>Sphaerisporangium</taxon>
    </lineage>
</organism>
<reference evidence="2 3" key="1">
    <citation type="submission" date="2018-06" db="EMBL/GenBank/DDBJ databases">
        <title>Sphaerisporangium craniellae sp. nov., isolated from a marine sponge in the South China Sea.</title>
        <authorList>
            <person name="Li L."/>
        </authorList>
    </citation>
    <scope>NUCLEOTIDE SEQUENCE [LARGE SCALE GENOMIC DNA]</scope>
    <source>
        <strain evidence="2 3">CCTCC AA 208026</strain>
    </source>
</reference>
<dbReference type="SUPFAM" id="SSF53800">
    <property type="entry name" value="Chelatase"/>
    <property type="match status" value="1"/>
</dbReference>
<dbReference type="Proteomes" id="UP000253094">
    <property type="component" value="Unassembled WGS sequence"/>
</dbReference>